<accession>A0A226D4L8</accession>
<dbReference type="PANTHER" id="PTHR11552:SF227">
    <property type="entry name" value="GLUCOSE DEHYDROGENASE [FAD, QUINONE]-LIKE PROTEIN"/>
    <property type="match status" value="1"/>
</dbReference>
<feature type="domain" description="Glucose-methanol-choline oxidoreductase N-terminal" evidence="6">
    <location>
        <begin position="301"/>
        <end position="315"/>
    </location>
</feature>
<evidence type="ECO:0000256" key="1">
    <source>
        <dbReference type="ARBA" id="ARBA00010790"/>
    </source>
</evidence>
<evidence type="ECO:0000259" key="5">
    <source>
        <dbReference type="PROSITE" id="PS00623"/>
    </source>
</evidence>
<feature type="binding site" evidence="2">
    <location>
        <position position="128"/>
    </location>
    <ligand>
        <name>FAD</name>
        <dbReference type="ChEBI" id="CHEBI:57692"/>
    </ligand>
</feature>
<evidence type="ECO:0000256" key="3">
    <source>
        <dbReference type="RuleBase" id="RU003968"/>
    </source>
</evidence>
<evidence type="ECO:0000313" key="7">
    <source>
        <dbReference type="EMBL" id="OXA40505.1"/>
    </source>
</evidence>
<dbReference type="Gene3D" id="3.30.560.10">
    <property type="entry name" value="Glucose Oxidase, domain 3"/>
    <property type="match status" value="1"/>
</dbReference>
<protein>
    <submittedName>
        <fullName evidence="7">Glucose dehydrogenase [FAD, quinone]</fullName>
    </submittedName>
</protein>
<evidence type="ECO:0000259" key="6">
    <source>
        <dbReference type="PROSITE" id="PS00624"/>
    </source>
</evidence>
<keyword evidence="4" id="KW-0472">Membrane</keyword>
<gene>
    <name evidence="7" type="ORF">Fcan01_24796</name>
</gene>
<comment type="similarity">
    <text evidence="1 3">Belongs to the GMC oxidoreductase family.</text>
</comment>
<dbReference type="InterPro" id="IPR000172">
    <property type="entry name" value="GMC_OxRdtase_N"/>
</dbReference>
<evidence type="ECO:0000256" key="4">
    <source>
        <dbReference type="SAM" id="Phobius"/>
    </source>
</evidence>
<dbReference type="AlphaFoldDB" id="A0A226D4L8"/>
<name>A0A226D4L8_FOLCA</name>
<dbReference type="OrthoDB" id="269227at2759"/>
<dbReference type="InterPro" id="IPR012132">
    <property type="entry name" value="GMC_OxRdtase"/>
</dbReference>
<reference evidence="7 8" key="1">
    <citation type="submission" date="2015-12" db="EMBL/GenBank/DDBJ databases">
        <title>The genome of Folsomia candida.</title>
        <authorList>
            <person name="Faddeeva A."/>
            <person name="Derks M.F."/>
            <person name="Anvar Y."/>
            <person name="Smit S."/>
            <person name="Van Straalen N."/>
            <person name="Roelofs D."/>
        </authorList>
    </citation>
    <scope>NUCLEOTIDE SEQUENCE [LARGE SCALE GENOMIC DNA]</scope>
    <source>
        <strain evidence="7 8">VU population</strain>
        <tissue evidence="7">Whole body</tissue>
    </source>
</reference>
<proteinExistence type="inferred from homology"/>
<feature type="transmembrane region" description="Helical" evidence="4">
    <location>
        <begin position="6"/>
        <end position="26"/>
    </location>
</feature>
<evidence type="ECO:0000313" key="8">
    <source>
        <dbReference type="Proteomes" id="UP000198287"/>
    </source>
</evidence>
<evidence type="ECO:0000256" key="2">
    <source>
        <dbReference type="PIRSR" id="PIRSR000137-2"/>
    </source>
</evidence>
<dbReference type="PANTHER" id="PTHR11552">
    <property type="entry name" value="GLUCOSE-METHANOL-CHOLINE GMC OXIDOREDUCTASE"/>
    <property type="match status" value="1"/>
</dbReference>
<dbReference type="InterPro" id="IPR007867">
    <property type="entry name" value="GMC_OxRtase_C"/>
</dbReference>
<dbReference type="Proteomes" id="UP000198287">
    <property type="component" value="Unassembled WGS sequence"/>
</dbReference>
<dbReference type="PROSITE" id="PS00623">
    <property type="entry name" value="GMC_OXRED_1"/>
    <property type="match status" value="1"/>
</dbReference>
<feature type="domain" description="Glucose-methanol-choline oxidoreductase N-terminal" evidence="5">
    <location>
        <begin position="126"/>
        <end position="149"/>
    </location>
</feature>
<keyword evidence="2 3" id="KW-0274">FAD</keyword>
<comment type="caution">
    <text evidence="7">The sequence shown here is derived from an EMBL/GenBank/DDBJ whole genome shotgun (WGS) entry which is preliminary data.</text>
</comment>
<keyword evidence="8" id="KW-1185">Reference proteome</keyword>
<sequence>MAILSSGVLTAGLWMVPVFMGLMGYMKYDSIDPESHPRDKRHLDHNYDFIIVGAGSAGSVLANRLSEIPNWKVLLLEAGSDENTVSDIPAVAAYLQGSSLDWQFKTEPQPTACLGLVGGRCNWPRGKVLGGSSVLNYMLYVRGNRRDYDLWEEMGNPGWGYDNVLHYFKKSEDNRNPYLAQSPYHSSGGYLTVQEAPWRTPLATTFVEAGMEMGYENRDGNGEHQTGFMIAQGTIRRGSRCSAAKAFLRPVRLRPNLHIAMHSHAMKVLFDENKRAIGVRFKRDGKVQNVYARREVILSSGAINSPHLLMLSGIGQADHLREMGIPLVKDAPVGMNLQDHFGFGGLVFLVDKPVSMVQSRYENMGSVMQYVMYGKGPLTILGGVEALAWVNTKYANATDDFPDIEFHFVAGSASSDGGKQIKKAHGISDKMYNEMFRPIVNRDTWSVIPMILRPYSKGYLRLRSRNPFDKVLIYPNYMIDDRDAKILVEGVKIAIAMSKTQAFQRLNSRVNPYLMPGCRHLVHWSDEYWECAIRHYTVTIYHHSGTAKMGPSSDPEAVVDPRLRVYGVTNLRVVDASIMPNVVSGNTNAPTIMIGEKASDMIKQDWGESTVSIPPPKDV</sequence>
<dbReference type="OMA" id="TQKHGER"/>
<dbReference type="GO" id="GO:0050660">
    <property type="term" value="F:flavin adenine dinucleotide binding"/>
    <property type="evidence" value="ECO:0007669"/>
    <property type="project" value="InterPro"/>
</dbReference>
<dbReference type="Pfam" id="PF05199">
    <property type="entry name" value="GMC_oxred_C"/>
    <property type="match status" value="1"/>
</dbReference>
<comment type="cofactor">
    <cofactor evidence="2">
        <name>FAD</name>
        <dbReference type="ChEBI" id="CHEBI:57692"/>
    </cofactor>
</comment>
<dbReference type="PIRSF" id="PIRSF000137">
    <property type="entry name" value="Alcohol_oxidase"/>
    <property type="match status" value="1"/>
</dbReference>
<keyword evidence="3" id="KW-0285">Flavoprotein</keyword>
<keyword evidence="4" id="KW-0812">Transmembrane</keyword>
<dbReference type="Gene3D" id="3.50.50.60">
    <property type="entry name" value="FAD/NAD(P)-binding domain"/>
    <property type="match status" value="1"/>
</dbReference>
<dbReference type="GO" id="GO:0016614">
    <property type="term" value="F:oxidoreductase activity, acting on CH-OH group of donors"/>
    <property type="evidence" value="ECO:0007669"/>
    <property type="project" value="InterPro"/>
</dbReference>
<keyword evidence="4" id="KW-1133">Transmembrane helix</keyword>
<organism evidence="7 8">
    <name type="scientific">Folsomia candida</name>
    <name type="common">Springtail</name>
    <dbReference type="NCBI Taxonomy" id="158441"/>
    <lineage>
        <taxon>Eukaryota</taxon>
        <taxon>Metazoa</taxon>
        <taxon>Ecdysozoa</taxon>
        <taxon>Arthropoda</taxon>
        <taxon>Hexapoda</taxon>
        <taxon>Collembola</taxon>
        <taxon>Entomobryomorpha</taxon>
        <taxon>Isotomoidea</taxon>
        <taxon>Isotomidae</taxon>
        <taxon>Proisotominae</taxon>
        <taxon>Folsomia</taxon>
    </lineage>
</organism>
<dbReference type="PROSITE" id="PS00624">
    <property type="entry name" value="GMC_OXRED_2"/>
    <property type="match status" value="1"/>
</dbReference>
<dbReference type="SUPFAM" id="SSF54373">
    <property type="entry name" value="FAD-linked reductases, C-terminal domain"/>
    <property type="match status" value="1"/>
</dbReference>
<dbReference type="InterPro" id="IPR036188">
    <property type="entry name" value="FAD/NAD-bd_sf"/>
</dbReference>
<dbReference type="EMBL" id="LNIX01000033">
    <property type="protein sequence ID" value="OXA40505.1"/>
    <property type="molecule type" value="Genomic_DNA"/>
</dbReference>
<dbReference type="Pfam" id="PF00732">
    <property type="entry name" value="GMC_oxred_N"/>
    <property type="match status" value="1"/>
</dbReference>
<dbReference type="SUPFAM" id="SSF51905">
    <property type="entry name" value="FAD/NAD(P)-binding domain"/>
    <property type="match status" value="1"/>
</dbReference>